<accession>A0A3Q0KYH1</accession>
<dbReference type="Pfam" id="PF13280">
    <property type="entry name" value="WYL"/>
    <property type="match status" value="1"/>
</dbReference>
<feature type="domain" description="WYL" evidence="1">
    <location>
        <begin position="165"/>
        <end position="229"/>
    </location>
</feature>
<reference evidence="2 3" key="3">
    <citation type="journal article" date="2011" name="Mol. Syst. Biol.">
        <title>Integrative genome-scale metabolic analysis of Vibrio vulnificus for drug targeting and discovery.</title>
        <authorList>
            <person name="Kim H.U."/>
            <person name="Kim S.Y."/>
            <person name="Jeong H."/>
            <person name="Kim T.Y."/>
            <person name="Kim J.J."/>
            <person name="Choy H.E."/>
            <person name="Yi K.Y."/>
            <person name="Rhee J.H."/>
            <person name="Lee S.Y."/>
        </authorList>
    </citation>
    <scope>NUCLEOTIDE SEQUENCE [LARGE SCALE GENOMIC DNA]</scope>
    <source>
        <strain evidence="2 3">CMCP6</strain>
    </source>
</reference>
<dbReference type="PANTHER" id="PTHR34580:SF1">
    <property type="entry name" value="PROTEIN PAFC"/>
    <property type="match status" value="1"/>
</dbReference>
<evidence type="ECO:0000259" key="1">
    <source>
        <dbReference type="Pfam" id="PF13280"/>
    </source>
</evidence>
<dbReference type="Proteomes" id="UP000002275">
    <property type="component" value="Chromosome II"/>
</dbReference>
<organism evidence="2 3">
    <name type="scientific">Vibrio vulnificus (strain CMCP6)</name>
    <dbReference type="NCBI Taxonomy" id="216895"/>
    <lineage>
        <taxon>Bacteria</taxon>
        <taxon>Pseudomonadati</taxon>
        <taxon>Pseudomonadota</taxon>
        <taxon>Gammaproteobacteria</taxon>
        <taxon>Vibrionales</taxon>
        <taxon>Vibrionaceae</taxon>
        <taxon>Vibrio</taxon>
    </lineage>
</organism>
<dbReference type="InterPro" id="IPR051534">
    <property type="entry name" value="CBASS_pafABC_assoc_protein"/>
</dbReference>
<sequence>MQYTNELKMKKKSSLNESLNLALEILKRIPKSRYITVKELHSQLAEVGIERDIRTLQRIMETLSEQFNLDRNDKSKPYGYKLTQANAVLSLPTLSAQESLLFHLAREYLAGLLPSKVLAAMSGFFYEADYQLNPASPNKKERNWLKKVRVVSENQPLLAPHLDEEVLRIISQGLYEDRWLSLEYTNSKNEPKKATVMPLGIAQQGNRLYLVCRFEGYTNERTLAIHRVSIAHLSTFIFDRPVDFDLAKYDADGRFGFGEGQQCRLQFCITKSDGYFLRETPLSKDQQVVERDDSLHISASVIDSLYLKKWLNSFGDNIWDIELQPMASVS</sequence>
<evidence type="ECO:0000313" key="2">
    <source>
        <dbReference type="EMBL" id="AAO07571.1"/>
    </source>
</evidence>
<reference evidence="3" key="1">
    <citation type="submission" date="2002-12" db="EMBL/GenBank/DDBJ databases">
        <title>Complete genome sequence of Vibrio vulnificus CMCP6.</title>
        <authorList>
            <person name="Rhee J.H."/>
            <person name="Kim S.Y."/>
            <person name="Chung S.S."/>
            <person name="Kim J.J."/>
            <person name="Moon Y.H."/>
            <person name="Jeong H."/>
            <person name="Choy H.E."/>
        </authorList>
    </citation>
    <scope>NUCLEOTIDE SEQUENCE [LARGE SCALE GENOMIC DNA]</scope>
    <source>
        <strain evidence="3">CMCP6</strain>
    </source>
</reference>
<name>A0A3Q0KYH1_VIBVU</name>
<gene>
    <name evidence="2" type="ordered locus">VV2_0627</name>
</gene>
<evidence type="ECO:0000313" key="3">
    <source>
        <dbReference type="Proteomes" id="UP000002275"/>
    </source>
</evidence>
<dbReference type="PROSITE" id="PS52050">
    <property type="entry name" value="WYL"/>
    <property type="match status" value="1"/>
</dbReference>
<dbReference type="AlphaFoldDB" id="A0A3Q0KYH1"/>
<proteinExistence type="predicted"/>
<reference evidence="2 3" key="2">
    <citation type="journal article" date="2003" name="Infect. Immun.">
        <title>Characterization and pathogenic significance of Vibrio vulnificus antigens preferentially expressed in septicemic patients.</title>
        <authorList>
            <person name="Kim Y.R."/>
            <person name="Lee S.E."/>
            <person name="Kim C.M."/>
            <person name="Kim S.Y."/>
            <person name="Shin E.K."/>
            <person name="Shin D.H."/>
            <person name="Chung S.S."/>
            <person name="Choy H.E."/>
            <person name="Progulske-Fox A."/>
            <person name="Hillman J.D."/>
            <person name="Handfield M."/>
            <person name="Rhee J.H."/>
        </authorList>
    </citation>
    <scope>NUCLEOTIDE SEQUENCE [LARGE SCALE GENOMIC DNA]</scope>
    <source>
        <strain evidence="2 3">CMCP6</strain>
    </source>
</reference>
<dbReference type="KEGG" id="vvu:VV2_0627"/>
<dbReference type="EMBL" id="AE016796">
    <property type="protein sequence ID" value="AAO07571.1"/>
    <property type="molecule type" value="Genomic_DNA"/>
</dbReference>
<dbReference type="InterPro" id="IPR026881">
    <property type="entry name" value="WYL_dom"/>
</dbReference>
<protein>
    <recommendedName>
        <fullName evidence="1">WYL domain-containing protein</fullName>
    </recommendedName>
</protein>
<dbReference type="PANTHER" id="PTHR34580">
    <property type="match status" value="1"/>
</dbReference>